<reference evidence="2" key="1">
    <citation type="journal article" date="2019" name="Sci. Rep.">
        <title>Draft genome of Tanacetum cinerariifolium, the natural source of mosquito coil.</title>
        <authorList>
            <person name="Yamashiro T."/>
            <person name="Shiraishi A."/>
            <person name="Satake H."/>
            <person name="Nakayama K."/>
        </authorList>
    </citation>
    <scope>NUCLEOTIDE SEQUENCE</scope>
</reference>
<comment type="caution">
    <text evidence="2">The sequence shown here is derived from an EMBL/GenBank/DDBJ whole genome shotgun (WGS) entry which is preliminary data.</text>
</comment>
<gene>
    <name evidence="2" type="ORF">Tci_882133</name>
</gene>
<feature type="region of interest" description="Disordered" evidence="1">
    <location>
        <begin position="1"/>
        <end position="26"/>
    </location>
</feature>
<evidence type="ECO:0000256" key="1">
    <source>
        <dbReference type="SAM" id="MobiDB-lite"/>
    </source>
</evidence>
<evidence type="ECO:0000313" key="2">
    <source>
        <dbReference type="EMBL" id="GFD10164.1"/>
    </source>
</evidence>
<feature type="non-terminal residue" evidence="2">
    <location>
        <position position="1"/>
    </location>
</feature>
<organism evidence="2">
    <name type="scientific">Tanacetum cinerariifolium</name>
    <name type="common">Dalmatian daisy</name>
    <name type="synonym">Chrysanthemum cinerariifolium</name>
    <dbReference type="NCBI Taxonomy" id="118510"/>
    <lineage>
        <taxon>Eukaryota</taxon>
        <taxon>Viridiplantae</taxon>
        <taxon>Streptophyta</taxon>
        <taxon>Embryophyta</taxon>
        <taxon>Tracheophyta</taxon>
        <taxon>Spermatophyta</taxon>
        <taxon>Magnoliopsida</taxon>
        <taxon>eudicotyledons</taxon>
        <taxon>Gunneridae</taxon>
        <taxon>Pentapetalae</taxon>
        <taxon>asterids</taxon>
        <taxon>campanulids</taxon>
        <taxon>Asterales</taxon>
        <taxon>Asteraceae</taxon>
        <taxon>Asteroideae</taxon>
        <taxon>Anthemideae</taxon>
        <taxon>Anthemidinae</taxon>
        <taxon>Tanacetum</taxon>
    </lineage>
</organism>
<accession>A0A699TQK5</accession>
<evidence type="ECO:0008006" key="3">
    <source>
        <dbReference type="Google" id="ProtNLM"/>
    </source>
</evidence>
<proteinExistence type="predicted"/>
<feature type="compositionally biased region" description="Basic and acidic residues" evidence="1">
    <location>
        <begin position="1"/>
        <end position="10"/>
    </location>
</feature>
<sequence>IRTEICEEFRTSSGPSGSGGNPPPVTINTWLECFNKQKPRSFEKAAPVDTEN</sequence>
<dbReference type="EMBL" id="BKCJ011250467">
    <property type="protein sequence ID" value="GFD10164.1"/>
    <property type="molecule type" value="Genomic_DNA"/>
</dbReference>
<dbReference type="AlphaFoldDB" id="A0A699TQK5"/>
<protein>
    <recommendedName>
        <fullName evidence="3">Zinc finger, CCHC-type, retrotransposon Gag domain protein</fullName>
    </recommendedName>
</protein>
<name>A0A699TQK5_TANCI</name>